<reference evidence="1" key="2">
    <citation type="submission" date="2018-07" db="EMBL/GenBank/DDBJ databases">
        <authorList>
            <consortium name="NCBI Pathogen Detection Project"/>
        </authorList>
    </citation>
    <scope>NUCLEOTIDE SEQUENCE</scope>
    <source>
        <strain evidence="1">11-0524</strain>
    </source>
</reference>
<name>A0A731R229_SALMU</name>
<organism evidence="1">
    <name type="scientific">Salmonella muenchen</name>
    <dbReference type="NCBI Taxonomy" id="596"/>
    <lineage>
        <taxon>Bacteria</taxon>
        <taxon>Pseudomonadati</taxon>
        <taxon>Pseudomonadota</taxon>
        <taxon>Gammaproteobacteria</taxon>
        <taxon>Enterobacterales</taxon>
        <taxon>Enterobacteriaceae</taxon>
        <taxon>Salmonella</taxon>
    </lineage>
</organism>
<proteinExistence type="predicted"/>
<dbReference type="AlphaFoldDB" id="A0A731R229"/>
<protein>
    <submittedName>
        <fullName evidence="1">Antirestriction protein ArdR</fullName>
    </submittedName>
</protein>
<sequence>MMDYLAIVRSWRRQNPENADHGVVLLWNGSVYGWKNCLRDPQHEKPGAMAVDCNEHIFIAEGGNDYDGAKCWVVFEPKNTDFI</sequence>
<accession>A0A731R229</accession>
<comment type="caution">
    <text evidence="1">The sequence shown here is derived from an EMBL/GenBank/DDBJ whole genome shotgun (WGS) entry which is preliminary data.</text>
</comment>
<gene>
    <name evidence="1" type="ORF">G4D12_004056</name>
</gene>
<evidence type="ECO:0000313" key="1">
    <source>
        <dbReference type="EMBL" id="HAE4638741.1"/>
    </source>
</evidence>
<reference evidence="1" key="1">
    <citation type="journal article" date="2018" name="Genome Biol.">
        <title>SKESA: strategic k-mer extension for scrupulous assemblies.</title>
        <authorList>
            <person name="Souvorov A."/>
            <person name="Agarwala R."/>
            <person name="Lipman D.J."/>
        </authorList>
    </citation>
    <scope>NUCLEOTIDE SEQUENCE</scope>
    <source>
        <strain evidence="1">11-0524</strain>
    </source>
</reference>
<dbReference type="EMBL" id="DAARZU010000030">
    <property type="protein sequence ID" value="HAE4638741.1"/>
    <property type="molecule type" value="Genomic_DNA"/>
</dbReference>